<comment type="caution">
    <text evidence="1">The sequence shown here is derived from an EMBL/GenBank/DDBJ whole genome shotgun (WGS) entry which is preliminary data.</text>
</comment>
<dbReference type="EMBL" id="SWLB01000015">
    <property type="protein sequence ID" value="KAF3328512.1"/>
    <property type="molecule type" value="Genomic_DNA"/>
</dbReference>
<proteinExistence type="predicted"/>
<accession>A0A833V8B0</accession>
<gene>
    <name evidence="1" type="ORF">FCM35_KLT05590</name>
</gene>
<dbReference type="PANTHER" id="PTHR34198:SF1">
    <property type="entry name" value="OS01G0104300 PROTEIN"/>
    <property type="match status" value="1"/>
</dbReference>
<reference evidence="1" key="1">
    <citation type="submission" date="2020-01" db="EMBL/GenBank/DDBJ databases">
        <title>Genome sequence of Kobresia littledalei, the first chromosome-level genome in the family Cyperaceae.</title>
        <authorList>
            <person name="Qu G."/>
        </authorList>
    </citation>
    <scope>NUCLEOTIDE SEQUENCE</scope>
    <source>
        <strain evidence="1">C.B.Clarke</strain>
        <tissue evidence="1">Leaf</tissue>
    </source>
</reference>
<sequence>MASSTLLSLRAPLSVRAQATSNGRSENRATTARSPNWWAPLFGMSAQPDYIDASVVSQADPVADLLVERPRFGAFTEEKAKVLRKKMLETESYHDAMYHSAIASRLASDVKRNGSVHN</sequence>
<organism evidence="1 2">
    <name type="scientific">Carex littledalei</name>
    <dbReference type="NCBI Taxonomy" id="544730"/>
    <lineage>
        <taxon>Eukaryota</taxon>
        <taxon>Viridiplantae</taxon>
        <taxon>Streptophyta</taxon>
        <taxon>Embryophyta</taxon>
        <taxon>Tracheophyta</taxon>
        <taxon>Spermatophyta</taxon>
        <taxon>Magnoliopsida</taxon>
        <taxon>Liliopsida</taxon>
        <taxon>Poales</taxon>
        <taxon>Cyperaceae</taxon>
        <taxon>Cyperoideae</taxon>
        <taxon>Cariceae</taxon>
        <taxon>Carex</taxon>
        <taxon>Carex subgen. Euthyceras</taxon>
    </lineage>
</organism>
<dbReference type="Proteomes" id="UP000623129">
    <property type="component" value="Unassembled WGS sequence"/>
</dbReference>
<dbReference type="PANTHER" id="PTHR34198">
    <property type="entry name" value="OS01G0175100 PROTEIN"/>
    <property type="match status" value="1"/>
</dbReference>
<dbReference type="AlphaFoldDB" id="A0A833V8B0"/>
<protein>
    <submittedName>
        <fullName evidence="1">Uncharacterized protein</fullName>
    </submittedName>
</protein>
<keyword evidence="2" id="KW-1185">Reference proteome</keyword>
<name>A0A833V8B0_9POAL</name>
<evidence type="ECO:0000313" key="1">
    <source>
        <dbReference type="EMBL" id="KAF3328512.1"/>
    </source>
</evidence>
<evidence type="ECO:0000313" key="2">
    <source>
        <dbReference type="Proteomes" id="UP000623129"/>
    </source>
</evidence>
<dbReference type="OrthoDB" id="1913905at2759"/>